<dbReference type="Proteomes" id="UP000282741">
    <property type="component" value="Chromosome"/>
</dbReference>
<dbReference type="AlphaFoldDB" id="A0AAN1VGD6"/>
<reference evidence="7" key="1">
    <citation type="submission" date="2017-10" db="EMBL/GenBank/DDBJ databases">
        <title>Whole genome sequencing of various Bordetella species.</title>
        <authorList>
            <person name="Weigand M.R."/>
            <person name="Loparev V."/>
            <person name="Peng Y."/>
            <person name="Bowden K.E."/>
            <person name="Tondella M.L."/>
            <person name="Williams M.M."/>
        </authorList>
    </citation>
    <scope>NUCLEOTIDE SEQUENCE [LARGE SCALE GENOMIC DNA]</scope>
    <source>
        <strain evidence="7">H720</strain>
    </source>
</reference>
<dbReference type="PROSITE" id="PS50949">
    <property type="entry name" value="HTH_GNTR"/>
    <property type="match status" value="1"/>
</dbReference>
<accession>A0AAN1VGD6</accession>
<dbReference type="GO" id="GO:0003700">
    <property type="term" value="F:DNA-binding transcription factor activity"/>
    <property type="evidence" value="ECO:0007669"/>
    <property type="project" value="InterPro"/>
</dbReference>
<name>A0AAN1VGD6_9BORD</name>
<dbReference type="InterPro" id="IPR000524">
    <property type="entry name" value="Tscrpt_reg_HTH_GntR"/>
</dbReference>
<dbReference type="SUPFAM" id="SSF46785">
    <property type="entry name" value="Winged helix' DNA-binding domain"/>
    <property type="match status" value="1"/>
</dbReference>
<sequence>MSFQSPADGGLLTNSNVILARLVQWLEQSRPPAGTHLPAQQLADLLGVSRSPVSQALAVLAERGWLRRQPHRGYYVDHLPDPGVALWHTAPAARAGSLLQPFRLRLAVVPAAMLEPGYRLAPAVIRRLRAAEARLQAASSAARAQQELDFQEALTDAADNPYFTDTIRRLNRAHRPRDIEDPHWRERSEQRLAVLDLLEQGRGEAASRLMASHLRSTLSSLADQEPGRARRKQDEAG</sequence>
<gene>
    <name evidence="6" type="ORF">CS347_14285</name>
</gene>
<proteinExistence type="predicted"/>
<dbReference type="PANTHER" id="PTHR43537">
    <property type="entry name" value="TRANSCRIPTIONAL REGULATOR, GNTR FAMILY"/>
    <property type="match status" value="1"/>
</dbReference>
<feature type="region of interest" description="Disordered" evidence="4">
    <location>
        <begin position="216"/>
        <end position="237"/>
    </location>
</feature>
<dbReference type="EMBL" id="CP024172">
    <property type="protein sequence ID" value="AZW17846.1"/>
    <property type="molecule type" value="Genomic_DNA"/>
</dbReference>
<dbReference type="InterPro" id="IPR008920">
    <property type="entry name" value="TF_FadR/GntR_C"/>
</dbReference>
<evidence type="ECO:0000256" key="2">
    <source>
        <dbReference type="ARBA" id="ARBA00023125"/>
    </source>
</evidence>
<dbReference type="GO" id="GO:0003677">
    <property type="term" value="F:DNA binding"/>
    <property type="evidence" value="ECO:0007669"/>
    <property type="project" value="UniProtKB-KW"/>
</dbReference>
<evidence type="ECO:0000256" key="1">
    <source>
        <dbReference type="ARBA" id="ARBA00023015"/>
    </source>
</evidence>
<organism evidence="6 7">
    <name type="scientific">Bordetella hinzii</name>
    <dbReference type="NCBI Taxonomy" id="103855"/>
    <lineage>
        <taxon>Bacteria</taxon>
        <taxon>Pseudomonadati</taxon>
        <taxon>Pseudomonadota</taxon>
        <taxon>Betaproteobacteria</taxon>
        <taxon>Burkholderiales</taxon>
        <taxon>Alcaligenaceae</taxon>
        <taxon>Bordetella</taxon>
    </lineage>
</organism>
<feature type="compositionally biased region" description="Basic and acidic residues" evidence="4">
    <location>
        <begin position="225"/>
        <end position="237"/>
    </location>
</feature>
<evidence type="ECO:0000313" key="6">
    <source>
        <dbReference type="EMBL" id="AZW17846.1"/>
    </source>
</evidence>
<evidence type="ECO:0000256" key="4">
    <source>
        <dbReference type="SAM" id="MobiDB-lite"/>
    </source>
</evidence>
<dbReference type="Pfam" id="PF00392">
    <property type="entry name" value="GntR"/>
    <property type="match status" value="1"/>
</dbReference>
<dbReference type="SMART" id="SM00895">
    <property type="entry name" value="FCD"/>
    <property type="match status" value="1"/>
</dbReference>
<dbReference type="SMART" id="SM00345">
    <property type="entry name" value="HTH_GNTR"/>
    <property type="match status" value="1"/>
</dbReference>
<evidence type="ECO:0000256" key="3">
    <source>
        <dbReference type="ARBA" id="ARBA00023163"/>
    </source>
</evidence>
<evidence type="ECO:0000259" key="5">
    <source>
        <dbReference type="PROSITE" id="PS50949"/>
    </source>
</evidence>
<feature type="domain" description="HTH gntR-type" evidence="5">
    <location>
        <begin position="12"/>
        <end position="79"/>
    </location>
</feature>
<dbReference type="CDD" id="cd07377">
    <property type="entry name" value="WHTH_GntR"/>
    <property type="match status" value="1"/>
</dbReference>
<dbReference type="InterPro" id="IPR036388">
    <property type="entry name" value="WH-like_DNA-bd_sf"/>
</dbReference>
<dbReference type="InterPro" id="IPR011711">
    <property type="entry name" value="GntR_C"/>
</dbReference>
<evidence type="ECO:0000313" key="7">
    <source>
        <dbReference type="Proteomes" id="UP000282741"/>
    </source>
</evidence>
<protein>
    <submittedName>
        <fullName evidence="6">GntR family transcriptional regulator</fullName>
    </submittedName>
</protein>
<keyword evidence="3" id="KW-0804">Transcription</keyword>
<dbReference type="Gene3D" id="1.20.120.530">
    <property type="entry name" value="GntR ligand-binding domain-like"/>
    <property type="match status" value="1"/>
</dbReference>
<dbReference type="Pfam" id="PF07729">
    <property type="entry name" value="FCD"/>
    <property type="match status" value="1"/>
</dbReference>
<dbReference type="PANTHER" id="PTHR43537:SF5">
    <property type="entry name" value="UXU OPERON TRANSCRIPTIONAL REGULATOR"/>
    <property type="match status" value="1"/>
</dbReference>
<dbReference type="Gene3D" id="1.10.10.10">
    <property type="entry name" value="Winged helix-like DNA-binding domain superfamily/Winged helix DNA-binding domain"/>
    <property type="match status" value="1"/>
</dbReference>
<keyword evidence="1" id="KW-0805">Transcription regulation</keyword>
<dbReference type="SUPFAM" id="SSF48008">
    <property type="entry name" value="GntR ligand-binding domain-like"/>
    <property type="match status" value="1"/>
</dbReference>
<dbReference type="InterPro" id="IPR036390">
    <property type="entry name" value="WH_DNA-bd_sf"/>
</dbReference>
<keyword evidence="2" id="KW-0238">DNA-binding</keyword>